<evidence type="ECO:0000313" key="1">
    <source>
        <dbReference type="EMBL" id="KVI04357.1"/>
    </source>
</evidence>
<keyword evidence="1" id="KW-0808">Transferase</keyword>
<dbReference type="Gene3D" id="3.40.50.1820">
    <property type="entry name" value="alpha/beta hydrolase"/>
    <property type="match status" value="1"/>
</dbReference>
<name>A0A103Y8B1_CYNCS</name>
<gene>
    <name evidence="1" type="ORF">Ccrd_017330</name>
</gene>
<reference evidence="1 2" key="1">
    <citation type="journal article" date="2016" name="Sci. Rep.">
        <title>The genome sequence of the outbreeding globe artichoke constructed de novo incorporating a phase-aware low-pass sequencing strategy of F1 progeny.</title>
        <authorList>
            <person name="Scaglione D."/>
            <person name="Reyes-Chin-Wo S."/>
            <person name="Acquadro A."/>
            <person name="Froenicke L."/>
            <person name="Portis E."/>
            <person name="Beitel C."/>
            <person name="Tirone M."/>
            <person name="Mauro R."/>
            <person name="Lo Monaco A."/>
            <person name="Mauromicale G."/>
            <person name="Faccioli P."/>
            <person name="Cattivelli L."/>
            <person name="Rieseberg L."/>
            <person name="Michelmore R."/>
            <person name="Lanteri S."/>
        </authorList>
    </citation>
    <scope>NUCLEOTIDE SEQUENCE [LARGE SCALE GENOMIC DNA]</scope>
    <source>
        <strain evidence="1">2C</strain>
    </source>
</reference>
<dbReference type="OMA" id="MIDMLVK"/>
<dbReference type="Pfam" id="PF02450">
    <property type="entry name" value="LCAT"/>
    <property type="match status" value="1"/>
</dbReference>
<dbReference type="GO" id="GO:0006629">
    <property type="term" value="P:lipid metabolic process"/>
    <property type="evidence" value="ECO:0007669"/>
    <property type="project" value="InterPro"/>
</dbReference>
<evidence type="ECO:0000313" key="2">
    <source>
        <dbReference type="Proteomes" id="UP000243975"/>
    </source>
</evidence>
<sequence length="389" mass="43768">MVGGKWWCFSDRSSGDDVADLDPILLVSGVGGTILNSKPKSWFGLTTRVWVRILLADLEFRKRVWSLYNPDTGYTEALDDSSDIVVPQDDYGLYAIDILDPSFWIKCLHMTDVYHFHDMIDMLVKCGYKKGTTLIDQAMDGLKEKLETAYKAAGGRKVNLISHSMGGLLVSCFISLHSDFVEGLESYFFVSRWSMHQLLVECPSIYEMLPNPEFKWKKQPKIVVWRNYSENGEDSVKLESYDPSGSLEYNKKTIPLPFNSSIYAWASSTRDMLNNVQLPLGIAFYNIYGTSMETPFDVCYGSETDPIKDPSEICHTMPEYSYVDGDGTVPAESAMADGFAAIERAGIPGAHRALLRDETVFLYLRKWLGIEEQASTRVKTSKVVDGDST</sequence>
<dbReference type="InterPro" id="IPR029058">
    <property type="entry name" value="AB_hydrolase_fold"/>
</dbReference>
<dbReference type="InterPro" id="IPR003386">
    <property type="entry name" value="LACT/PDAT_acylTrfase"/>
</dbReference>
<keyword evidence="2" id="KW-1185">Reference proteome</keyword>
<dbReference type="SUPFAM" id="SSF53474">
    <property type="entry name" value="alpha/beta-Hydrolases"/>
    <property type="match status" value="1"/>
</dbReference>
<protein>
    <submittedName>
        <fullName evidence="1">Lecithin:cholesterol/phospholipid:diacylglycerol acyltransferase</fullName>
    </submittedName>
</protein>
<dbReference type="Gramene" id="KVI04357">
    <property type="protein sequence ID" value="KVI04357"/>
    <property type="gene ID" value="Ccrd_017330"/>
</dbReference>
<comment type="caution">
    <text evidence="1">The sequence shown here is derived from an EMBL/GenBank/DDBJ whole genome shotgun (WGS) entry which is preliminary data.</text>
</comment>
<dbReference type="STRING" id="59895.A0A103Y8B1"/>
<dbReference type="EMBL" id="LEKV01002207">
    <property type="protein sequence ID" value="KVI04357.1"/>
    <property type="molecule type" value="Genomic_DNA"/>
</dbReference>
<dbReference type="GO" id="GO:0008374">
    <property type="term" value="F:O-acyltransferase activity"/>
    <property type="evidence" value="ECO:0007669"/>
    <property type="project" value="InterPro"/>
</dbReference>
<dbReference type="PANTHER" id="PTHR11440">
    <property type="entry name" value="LECITHIN-CHOLESTEROL ACYLTRANSFERASE-RELATED"/>
    <property type="match status" value="1"/>
</dbReference>
<organism evidence="1 2">
    <name type="scientific">Cynara cardunculus var. scolymus</name>
    <name type="common">Globe artichoke</name>
    <name type="synonym">Cynara scolymus</name>
    <dbReference type="NCBI Taxonomy" id="59895"/>
    <lineage>
        <taxon>Eukaryota</taxon>
        <taxon>Viridiplantae</taxon>
        <taxon>Streptophyta</taxon>
        <taxon>Embryophyta</taxon>
        <taxon>Tracheophyta</taxon>
        <taxon>Spermatophyta</taxon>
        <taxon>Magnoliopsida</taxon>
        <taxon>eudicotyledons</taxon>
        <taxon>Gunneridae</taxon>
        <taxon>Pentapetalae</taxon>
        <taxon>asterids</taxon>
        <taxon>campanulids</taxon>
        <taxon>Asterales</taxon>
        <taxon>Asteraceae</taxon>
        <taxon>Carduoideae</taxon>
        <taxon>Cardueae</taxon>
        <taxon>Carduinae</taxon>
        <taxon>Cynara</taxon>
    </lineage>
</organism>
<proteinExistence type="predicted"/>
<dbReference type="Proteomes" id="UP000243975">
    <property type="component" value="Unassembled WGS sequence"/>
</dbReference>
<accession>A0A103Y8B1</accession>
<keyword evidence="1" id="KW-0012">Acyltransferase</keyword>
<dbReference type="AlphaFoldDB" id="A0A103Y8B1"/>